<sequence>MKPPNLHPDLVDFMESLTHLEKLLAQHEKGHWLKKVRRVRQIAENSDGYCVQLFLGLYGGMGSFNDLVLDAPASANDLLHRERRRAYELAQVLR</sequence>
<gene>
    <name evidence="2" type="ORF">COL8621_00436</name>
</gene>
<dbReference type="Proteomes" id="UP000202922">
    <property type="component" value="Unassembled WGS sequence"/>
</dbReference>
<organism evidence="2 3">
    <name type="scientific">Actibacterium lipolyticum</name>
    <dbReference type="NCBI Taxonomy" id="1524263"/>
    <lineage>
        <taxon>Bacteria</taxon>
        <taxon>Pseudomonadati</taxon>
        <taxon>Pseudomonadota</taxon>
        <taxon>Alphaproteobacteria</taxon>
        <taxon>Rhodobacterales</taxon>
        <taxon>Roseobacteraceae</taxon>
        <taxon>Actibacterium</taxon>
    </lineage>
</organism>
<keyword evidence="3" id="KW-1185">Reference proteome</keyword>
<proteinExistence type="predicted"/>
<evidence type="ECO:0000313" key="2">
    <source>
        <dbReference type="EMBL" id="SMX31417.1"/>
    </source>
</evidence>
<dbReference type="Pfam" id="PF22294">
    <property type="entry name" value="DUF6966"/>
    <property type="match status" value="1"/>
</dbReference>
<dbReference type="InterPro" id="IPR054239">
    <property type="entry name" value="DUF6966"/>
</dbReference>
<dbReference type="AlphaFoldDB" id="A0A238JMJ9"/>
<reference evidence="3" key="1">
    <citation type="submission" date="2017-05" db="EMBL/GenBank/DDBJ databases">
        <authorList>
            <person name="Rodrigo-Torres L."/>
            <person name="Arahal R. D."/>
            <person name="Lucena T."/>
        </authorList>
    </citation>
    <scope>NUCLEOTIDE SEQUENCE [LARGE SCALE GENOMIC DNA]</scope>
    <source>
        <strain evidence="3">CECT 8621</strain>
    </source>
</reference>
<dbReference type="EMBL" id="FXYE01000001">
    <property type="protein sequence ID" value="SMX31417.1"/>
    <property type="molecule type" value="Genomic_DNA"/>
</dbReference>
<evidence type="ECO:0000259" key="1">
    <source>
        <dbReference type="Pfam" id="PF22294"/>
    </source>
</evidence>
<accession>A0A238JMJ9</accession>
<evidence type="ECO:0000313" key="3">
    <source>
        <dbReference type="Proteomes" id="UP000202922"/>
    </source>
</evidence>
<name>A0A238JMJ9_9RHOB</name>
<protein>
    <recommendedName>
        <fullName evidence="1">DUF6966 domain-containing protein</fullName>
    </recommendedName>
</protein>
<dbReference type="RefSeq" id="WP_093965690.1">
    <property type="nucleotide sequence ID" value="NZ_FXYE01000001.1"/>
</dbReference>
<feature type="domain" description="DUF6966" evidence="1">
    <location>
        <begin position="26"/>
        <end position="71"/>
    </location>
</feature>